<dbReference type="Proteomes" id="UP000054047">
    <property type="component" value="Unassembled WGS sequence"/>
</dbReference>
<accession>A0A0C2FCF1</accession>
<name>A0A0C2FCF1_9BILA</name>
<evidence type="ECO:0000313" key="2">
    <source>
        <dbReference type="Proteomes" id="UP000054047"/>
    </source>
</evidence>
<sequence length="62" mass="7242">MEISPEFIWREKRQFSLDGIQTDVEKIPERGVTKGRSTVMECESQYEKAIRLPEKPERKSSG</sequence>
<dbReference type="EMBL" id="KN778244">
    <property type="protein sequence ID" value="KIH44369.1"/>
    <property type="molecule type" value="Genomic_DNA"/>
</dbReference>
<keyword evidence="2" id="KW-1185">Reference proteome</keyword>
<evidence type="ECO:0000313" key="1">
    <source>
        <dbReference type="EMBL" id="KIH44369.1"/>
    </source>
</evidence>
<gene>
    <name evidence="1" type="ORF">ANCDUO_25606</name>
</gene>
<protein>
    <submittedName>
        <fullName evidence="1">Uncharacterized protein</fullName>
    </submittedName>
</protein>
<dbReference type="AlphaFoldDB" id="A0A0C2FCF1"/>
<organism evidence="1 2">
    <name type="scientific">Ancylostoma duodenale</name>
    <dbReference type="NCBI Taxonomy" id="51022"/>
    <lineage>
        <taxon>Eukaryota</taxon>
        <taxon>Metazoa</taxon>
        <taxon>Ecdysozoa</taxon>
        <taxon>Nematoda</taxon>
        <taxon>Chromadorea</taxon>
        <taxon>Rhabditida</taxon>
        <taxon>Rhabditina</taxon>
        <taxon>Rhabditomorpha</taxon>
        <taxon>Strongyloidea</taxon>
        <taxon>Ancylostomatidae</taxon>
        <taxon>Ancylostomatinae</taxon>
        <taxon>Ancylostoma</taxon>
    </lineage>
</organism>
<reference evidence="1 2" key="1">
    <citation type="submission" date="2013-12" db="EMBL/GenBank/DDBJ databases">
        <title>Draft genome of the parsitic nematode Ancylostoma duodenale.</title>
        <authorList>
            <person name="Mitreva M."/>
        </authorList>
    </citation>
    <scope>NUCLEOTIDE SEQUENCE [LARGE SCALE GENOMIC DNA]</scope>
    <source>
        <strain evidence="1 2">Zhejiang</strain>
    </source>
</reference>
<proteinExistence type="predicted"/>